<name>A0A9R1V7X8_LACSA</name>
<gene>
    <name evidence="4" type="ORF">LSAT_V11C600305870</name>
</gene>
<dbReference type="PROSITE" id="PS51752">
    <property type="entry name" value="JACALIN_LECTIN"/>
    <property type="match status" value="2"/>
</dbReference>
<dbReference type="PANTHER" id="PTHR47293:SF70">
    <property type="entry name" value="JACALIN-RELATED LECTIN 24-RELATED"/>
    <property type="match status" value="1"/>
</dbReference>
<keyword evidence="2" id="KW-0430">Lectin</keyword>
<dbReference type="Pfam" id="PF01419">
    <property type="entry name" value="Jacalin"/>
    <property type="match status" value="2"/>
</dbReference>
<reference evidence="4 5" key="1">
    <citation type="journal article" date="2017" name="Nat. Commun.">
        <title>Genome assembly with in vitro proximity ligation data and whole-genome triplication in lettuce.</title>
        <authorList>
            <person name="Reyes-Chin-Wo S."/>
            <person name="Wang Z."/>
            <person name="Yang X."/>
            <person name="Kozik A."/>
            <person name="Arikit S."/>
            <person name="Song C."/>
            <person name="Xia L."/>
            <person name="Froenicke L."/>
            <person name="Lavelle D.O."/>
            <person name="Truco M.J."/>
            <person name="Xia R."/>
            <person name="Zhu S."/>
            <person name="Xu C."/>
            <person name="Xu H."/>
            <person name="Xu X."/>
            <person name="Cox K."/>
            <person name="Korf I."/>
            <person name="Meyers B.C."/>
            <person name="Michelmore R.W."/>
        </authorList>
    </citation>
    <scope>NUCLEOTIDE SEQUENCE [LARGE SCALE GENOMIC DNA]</scope>
    <source>
        <strain evidence="5">cv. Salinas</strain>
        <tissue evidence="4">Seedlings</tissue>
    </source>
</reference>
<dbReference type="InterPro" id="IPR036404">
    <property type="entry name" value="Jacalin-like_lectin_dom_sf"/>
</dbReference>
<organism evidence="4 5">
    <name type="scientific">Lactuca sativa</name>
    <name type="common">Garden lettuce</name>
    <dbReference type="NCBI Taxonomy" id="4236"/>
    <lineage>
        <taxon>Eukaryota</taxon>
        <taxon>Viridiplantae</taxon>
        <taxon>Streptophyta</taxon>
        <taxon>Embryophyta</taxon>
        <taxon>Tracheophyta</taxon>
        <taxon>Spermatophyta</taxon>
        <taxon>Magnoliopsida</taxon>
        <taxon>eudicotyledons</taxon>
        <taxon>Gunneridae</taxon>
        <taxon>Pentapetalae</taxon>
        <taxon>asterids</taxon>
        <taxon>campanulids</taxon>
        <taxon>Asterales</taxon>
        <taxon>Asteraceae</taxon>
        <taxon>Cichorioideae</taxon>
        <taxon>Cichorieae</taxon>
        <taxon>Lactucinae</taxon>
        <taxon>Lactuca</taxon>
    </lineage>
</organism>
<dbReference type="GO" id="GO:0030246">
    <property type="term" value="F:carbohydrate binding"/>
    <property type="evidence" value="ECO:0007669"/>
    <property type="project" value="UniProtKB-KW"/>
</dbReference>
<dbReference type="Proteomes" id="UP000235145">
    <property type="component" value="Unassembled WGS sequence"/>
</dbReference>
<dbReference type="AlphaFoldDB" id="A0A9R1V7X8"/>
<feature type="domain" description="Jacalin-type lectin" evidence="3">
    <location>
        <begin position="22"/>
        <end position="166"/>
    </location>
</feature>
<keyword evidence="5" id="KW-1185">Reference proteome</keyword>
<evidence type="ECO:0000256" key="1">
    <source>
        <dbReference type="ARBA" id="ARBA00006568"/>
    </source>
</evidence>
<evidence type="ECO:0000256" key="2">
    <source>
        <dbReference type="ARBA" id="ARBA00022734"/>
    </source>
</evidence>
<dbReference type="EMBL" id="NBSK02000006">
    <property type="protein sequence ID" value="KAJ0201028.1"/>
    <property type="molecule type" value="Genomic_DNA"/>
</dbReference>
<evidence type="ECO:0000313" key="5">
    <source>
        <dbReference type="Proteomes" id="UP000235145"/>
    </source>
</evidence>
<sequence length="361" mass="40586">MDQHGLEFKNLNLKHLLLTVKMKNMVKVNPYGTQGTCWDEKGNTDIVQILISHGSSEVNSIQFVYVVDEKVVSSEMYGKPFGLKFDTVTFNYPDEYLVWVSGRNQNELASIAFGFGTNKRKFGPFGMLDSTIHREDAILNKTRLNQGFLIVINVKRIKHKNFKNANNFLNLQSFEIEPEASFTSCQMENMSKLGPKIIKGTTWDEGGKTKIMQILISYGKHTVYSIQFVYAVNGKTLPSEIHGKPCGSKFDIVTFDDPEEYLTFLSGQYGIKKLNSITFGTNKTRYGPFGSTLKSSDPQFVYKFIPAFSFGGFHGSVYKTCLCSIGVYVRPLGLIAEPEIEMDIGSDKGEDDESTSSRLMD</sequence>
<dbReference type="SMART" id="SM00915">
    <property type="entry name" value="Jacalin"/>
    <property type="match status" value="2"/>
</dbReference>
<evidence type="ECO:0000313" key="4">
    <source>
        <dbReference type="EMBL" id="KAJ0201028.1"/>
    </source>
</evidence>
<dbReference type="SUPFAM" id="SSF51101">
    <property type="entry name" value="Mannose-binding lectins"/>
    <property type="match status" value="2"/>
</dbReference>
<accession>A0A9R1V7X8</accession>
<comment type="caution">
    <text evidence="4">The sequence shown here is derived from an EMBL/GenBank/DDBJ whole genome shotgun (WGS) entry which is preliminary data.</text>
</comment>
<feature type="domain" description="Jacalin-type lectin" evidence="3">
    <location>
        <begin position="187"/>
        <end position="331"/>
    </location>
</feature>
<dbReference type="PANTHER" id="PTHR47293">
    <property type="entry name" value="JACALIN-RELATED LECTIN 3"/>
    <property type="match status" value="1"/>
</dbReference>
<dbReference type="InterPro" id="IPR001229">
    <property type="entry name" value="Jacalin-like_lectin_dom"/>
</dbReference>
<proteinExistence type="inferred from homology"/>
<evidence type="ECO:0000259" key="3">
    <source>
        <dbReference type="PROSITE" id="PS51752"/>
    </source>
</evidence>
<protein>
    <recommendedName>
        <fullName evidence="3">Jacalin-type lectin domain-containing protein</fullName>
    </recommendedName>
</protein>
<comment type="similarity">
    <text evidence="1">Belongs to the jacalin lectin family.</text>
</comment>
<dbReference type="Gene3D" id="2.100.10.30">
    <property type="entry name" value="Jacalin-like lectin domain"/>
    <property type="match status" value="2"/>
</dbReference>